<protein>
    <recommendedName>
        <fullName evidence="5">TRP C-terminal domain-containing protein</fullName>
    </recommendedName>
</protein>
<reference evidence="4" key="1">
    <citation type="journal article" date="2010" name="Nature">
        <title>The Amphimedon queenslandica genome and the evolution of animal complexity.</title>
        <authorList>
            <person name="Srivastava M."/>
            <person name="Simakov O."/>
            <person name="Chapman J."/>
            <person name="Fahey B."/>
            <person name="Gauthier M.E."/>
            <person name="Mitros T."/>
            <person name="Richards G.S."/>
            <person name="Conaco C."/>
            <person name="Dacre M."/>
            <person name="Hellsten U."/>
            <person name="Larroux C."/>
            <person name="Putnam N.H."/>
            <person name="Stanke M."/>
            <person name="Adamska M."/>
            <person name="Darling A."/>
            <person name="Degnan S.M."/>
            <person name="Oakley T.H."/>
            <person name="Plachetzki D.C."/>
            <person name="Zhai Y."/>
            <person name="Adamski M."/>
            <person name="Calcino A."/>
            <person name="Cummins S.F."/>
            <person name="Goodstein D.M."/>
            <person name="Harris C."/>
            <person name="Jackson D.J."/>
            <person name="Leys S.P."/>
            <person name="Shu S."/>
            <person name="Woodcroft B.J."/>
            <person name="Vervoort M."/>
            <person name="Kosik K.S."/>
            <person name="Manning G."/>
            <person name="Degnan B.M."/>
            <person name="Rokhsar D.S."/>
        </authorList>
    </citation>
    <scope>NUCLEOTIDE SEQUENCE [LARGE SCALE GENOMIC DNA]</scope>
</reference>
<name>A0AAN0J3K2_AMPQE</name>
<evidence type="ECO:0000313" key="4">
    <source>
        <dbReference type="Proteomes" id="UP000007879"/>
    </source>
</evidence>
<feature type="transmembrane region" description="Helical" evidence="1">
    <location>
        <begin position="1179"/>
        <end position="1204"/>
    </location>
</feature>
<feature type="transmembrane region" description="Helical" evidence="1">
    <location>
        <begin position="957"/>
        <end position="979"/>
    </location>
</feature>
<keyword evidence="1" id="KW-0472">Membrane</keyword>
<feature type="chain" id="PRO_5042992131" description="TRP C-terminal domain-containing protein" evidence="2">
    <location>
        <begin position="21"/>
        <end position="1251"/>
    </location>
</feature>
<organism evidence="3 4">
    <name type="scientific">Amphimedon queenslandica</name>
    <name type="common">Sponge</name>
    <dbReference type="NCBI Taxonomy" id="400682"/>
    <lineage>
        <taxon>Eukaryota</taxon>
        <taxon>Metazoa</taxon>
        <taxon>Porifera</taxon>
        <taxon>Demospongiae</taxon>
        <taxon>Heteroscleromorpha</taxon>
        <taxon>Haplosclerida</taxon>
        <taxon>Niphatidae</taxon>
        <taxon>Amphimedon</taxon>
    </lineage>
</organism>
<feature type="transmembrane region" description="Helical" evidence="1">
    <location>
        <begin position="1150"/>
        <end position="1173"/>
    </location>
</feature>
<keyword evidence="1" id="KW-0812">Transmembrane</keyword>
<dbReference type="EnsemblMetazoa" id="XM_019995748.1">
    <property type="protein sequence ID" value="XP_019851307.1"/>
    <property type="gene ID" value="LOC109581545"/>
</dbReference>
<feature type="signal peptide" evidence="2">
    <location>
        <begin position="1"/>
        <end position="20"/>
    </location>
</feature>
<feature type="transmembrane region" description="Helical" evidence="1">
    <location>
        <begin position="1043"/>
        <end position="1076"/>
    </location>
</feature>
<keyword evidence="2" id="KW-0732">Signal</keyword>
<feature type="transmembrane region" description="Helical" evidence="1">
    <location>
        <begin position="1097"/>
        <end position="1114"/>
    </location>
</feature>
<accession>A0AAN0J3K2</accession>
<dbReference type="RefSeq" id="XP_019851307.1">
    <property type="nucleotide sequence ID" value="XM_019995748.1"/>
</dbReference>
<dbReference type="KEGG" id="aqu:109581545"/>
<evidence type="ECO:0000313" key="3">
    <source>
        <dbReference type="EnsemblMetazoa" id="XP_019851307.1"/>
    </source>
</evidence>
<proteinExistence type="predicted"/>
<feature type="transmembrane region" description="Helical" evidence="1">
    <location>
        <begin position="922"/>
        <end position="945"/>
    </location>
</feature>
<reference evidence="3" key="2">
    <citation type="submission" date="2024-06" db="UniProtKB">
        <authorList>
            <consortium name="EnsemblMetazoa"/>
        </authorList>
    </citation>
    <scope>IDENTIFICATION</scope>
</reference>
<evidence type="ECO:0000256" key="1">
    <source>
        <dbReference type="SAM" id="Phobius"/>
    </source>
</evidence>
<evidence type="ECO:0000256" key="2">
    <source>
        <dbReference type="SAM" id="SignalP"/>
    </source>
</evidence>
<dbReference type="GeneID" id="109581545"/>
<keyword evidence="1" id="KW-1133">Transmembrane helix</keyword>
<feature type="transmembrane region" description="Helical" evidence="1">
    <location>
        <begin position="867"/>
        <end position="891"/>
    </location>
</feature>
<evidence type="ECO:0008006" key="5">
    <source>
        <dbReference type="Google" id="ProtNLM"/>
    </source>
</evidence>
<sequence length="1251" mass="138772">MKFCFALSVLLVANIALSSAATDHYISSNEELWHYLCSSDSPVQDNTTLYLTKGTYELKNTAGFCILRDVQKLKIQSLRTGQTSLITCLSTIRDISTVGFGFVNVTGIELHNIKFKGCGAILTLEAIEQMNETHPYFFYEQKATLAFNHCKDMNLVNIIIHYYIGYAVLLMNPLGTSNGIRGMSIMYGIFISRSSCHSGTNICSGSGLMCLFKDTNTTFELATPSEVSFTNSAVRMNANIIHNIPPLNLIPHHQFCRLPLLGSGGITIIFNQTFGASFTSTDTILDVCAGSIAGSSLILYYNGMFNSRVSFFSIDAFNLIHMPDSLQEGGNGIAVYSFLCGQCPVTETSLYKTPLLIKDSFVRGTGSYDAVIKRSHTKYSSNLFLNIFEACGPSKLLIILERVRFRWSYASVSGSATYAFISHKLKDSTSASVSLVFSKILARECAKGNNIYGIYSNVPCFTFINWNNVTISGGRFWENNAPVIAAYNSEVYLTGAVSFERNKGVNGPAVYLQSSYLVLQEPLNASFIRNAALLYGGAVYAHNIPAPVTHQRCALQVKPIHQYTNDTELNINLHFMDNKAGLAGVSMYIVPLYNCSQIFPSLTNPSRFNWSSITTFKARNPFKGLQEISSGPFKICSCSYSNDATSLKISCSYNEVSSIIHSYPGMMISVPLCAVDSSGSIVYSAAVASINNDKLTKKSPIQNDLYLLHHQTLSPLSGQDCTYVSYNVYSRSNTLRHSLFSVAIPFSSPSWSAYLFVHPCPLGFVLNQGECICDPLLTGLIPNIHCNISNTSISLVTDGQWMGNASNSLGLSFVCPPTNCQRGLSYLNMTDPSSLCTDTKEGVLCSQCRIGLSVVFGTSQCLECSSIWLLSLFGYALSGIVLVAIMLYLPLTISEGPLAGIIIAMNITAASTFDLQEERQGWFLYVVRVCVSVVNLSLGFPLCFYDGMTPLIKTGLLFAYPIYLWILIIGFIIFSHFSTRVSNKTAMHSVQVLASLMYLSFSKILMTIIDIIAYIPVHTSSSSGTVIVWYGDGSVLYLSNNGHILLFTFSLLALLLYIFPFIVFVTFGQWLLRVSLINKYMRQYIEAFQGPYKHGKGYWFGLRVILVSYVYMMWSLLRGYSLISMLFLQFIPILLFCVSQSLFRPFRSKVLNGMDTICLLLSTLQIVLGISFARSSANYYLYCIGFINNVLFLALMGTCLVQLLKKSRFASWILLNYSTKKHVKCRQEKDDDETDEARRLLADLPDEEWLN</sequence>
<dbReference type="Proteomes" id="UP000007879">
    <property type="component" value="Unassembled WGS sequence"/>
</dbReference>
<dbReference type="AlphaFoldDB" id="A0AAN0J3K2"/>
<keyword evidence="4" id="KW-1185">Reference proteome</keyword>
<feature type="transmembrane region" description="Helical" evidence="1">
    <location>
        <begin position="1120"/>
        <end position="1138"/>
    </location>
</feature>